<feature type="region of interest" description="Disordered" evidence="1">
    <location>
        <begin position="28"/>
        <end position="66"/>
    </location>
</feature>
<organism evidence="2 3">
    <name type="scientific">Phaseolus angularis</name>
    <name type="common">Azuki bean</name>
    <name type="synonym">Vigna angularis</name>
    <dbReference type="NCBI Taxonomy" id="3914"/>
    <lineage>
        <taxon>Eukaryota</taxon>
        <taxon>Viridiplantae</taxon>
        <taxon>Streptophyta</taxon>
        <taxon>Embryophyta</taxon>
        <taxon>Tracheophyta</taxon>
        <taxon>Spermatophyta</taxon>
        <taxon>Magnoliopsida</taxon>
        <taxon>eudicotyledons</taxon>
        <taxon>Gunneridae</taxon>
        <taxon>Pentapetalae</taxon>
        <taxon>rosids</taxon>
        <taxon>fabids</taxon>
        <taxon>Fabales</taxon>
        <taxon>Fabaceae</taxon>
        <taxon>Papilionoideae</taxon>
        <taxon>50 kb inversion clade</taxon>
        <taxon>NPAAA clade</taxon>
        <taxon>indigoferoid/millettioid clade</taxon>
        <taxon>Phaseoleae</taxon>
        <taxon>Vigna</taxon>
    </lineage>
</organism>
<protein>
    <submittedName>
        <fullName evidence="2">Uncharacterized protein</fullName>
    </submittedName>
</protein>
<dbReference type="Proteomes" id="UP000053144">
    <property type="component" value="Chromosome 5"/>
</dbReference>
<evidence type="ECO:0000313" key="2">
    <source>
        <dbReference type="EMBL" id="KOM42938.1"/>
    </source>
</evidence>
<feature type="compositionally biased region" description="Polar residues" evidence="1">
    <location>
        <begin position="54"/>
        <end position="66"/>
    </location>
</feature>
<gene>
    <name evidence="2" type="ORF">LR48_Vigan05g054200</name>
</gene>
<reference evidence="3" key="1">
    <citation type="journal article" date="2015" name="Proc. Natl. Acad. Sci. U.S.A.">
        <title>Genome sequencing of adzuki bean (Vigna angularis) provides insight into high starch and low fat accumulation and domestication.</title>
        <authorList>
            <person name="Yang K."/>
            <person name="Tian Z."/>
            <person name="Chen C."/>
            <person name="Luo L."/>
            <person name="Zhao B."/>
            <person name="Wang Z."/>
            <person name="Yu L."/>
            <person name="Li Y."/>
            <person name="Sun Y."/>
            <person name="Li W."/>
            <person name="Chen Y."/>
            <person name="Li Y."/>
            <person name="Zhang Y."/>
            <person name="Ai D."/>
            <person name="Zhao J."/>
            <person name="Shang C."/>
            <person name="Ma Y."/>
            <person name="Wu B."/>
            <person name="Wang M."/>
            <person name="Gao L."/>
            <person name="Sun D."/>
            <person name="Zhang P."/>
            <person name="Guo F."/>
            <person name="Wang W."/>
            <person name="Li Y."/>
            <person name="Wang J."/>
            <person name="Varshney R.K."/>
            <person name="Wang J."/>
            <person name="Ling H.Q."/>
            <person name="Wan P."/>
        </authorList>
    </citation>
    <scope>NUCLEOTIDE SEQUENCE</scope>
    <source>
        <strain evidence="3">cv. Jingnong 6</strain>
    </source>
</reference>
<name>A0A0L9UJM2_PHAAN</name>
<evidence type="ECO:0000256" key="1">
    <source>
        <dbReference type="SAM" id="MobiDB-lite"/>
    </source>
</evidence>
<proteinExistence type="predicted"/>
<dbReference type="EMBL" id="CM003375">
    <property type="protein sequence ID" value="KOM42938.1"/>
    <property type="molecule type" value="Genomic_DNA"/>
</dbReference>
<dbReference type="Gramene" id="KOM42938">
    <property type="protein sequence ID" value="KOM42938"/>
    <property type="gene ID" value="LR48_Vigan05g054200"/>
</dbReference>
<evidence type="ECO:0000313" key="3">
    <source>
        <dbReference type="Proteomes" id="UP000053144"/>
    </source>
</evidence>
<accession>A0A0L9UJM2</accession>
<dbReference type="AlphaFoldDB" id="A0A0L9UJM2"/>
<sequence>MEPDEKKTMIHDIALQVFVISIAIVPQTHASSKRKAISSKARNSSRKPEDPKTPLSQSPSQTLTSP</sequence>